<dbReference type="AlphaFoldDB" id="A0AAD9S1Q3"/>
<evidence type="ECO:0000256" key="4">
    <source>
        <dbReference type="ARBA" id="ARBA00022737"/>
    </source>
</evidence>
<dbReference type="InterPro" id="IPR016024">
    <property type="entry name" value="ARM-type_fold"/>
</dbReference>
<comment type="caution">
    <text evidence="9">The sequence shown here is derived from an EMBL/GenBank/DDBJ whole genome shotgun (WGS) entry which is preliminary data.</text>
</comment>
<keyword evidence="5" id="KW-0472">Membrane</keyword>
<evidence type="ECO:0000313" key="10">
    <source>
        <dbReference type="Proteomes" id="UP001258017"/>
    </source>
</evidence>
<comment type="subcellular location">
    <subcellularLocation>
        <location evidence="1">Endomembrane system</location>
    </subcellularLocation>
</comment>
<dbReference type="Proteomes" id="UP001258017">
    <property type="component" value="Unassembled WGS sequence"/>
</dbReference>
<comment type="subunit">
    <text evidence="7">Forms pentamers. Component of the PI(3,5)P2 regulatory complex/PAS complex, at least composed of PIKFYVE, FIG4 and VAC14. VAC14 nucleates the assembly of the complex and serves as a scaffold by pentamerizing into a star-shaped structure, which can bind a single copy each of PIKFYVE and FIG4 and coordinates their activities. Interacts with NOS1.</text>
</comment>
<dbReference type="Gene3D" id="1.25.10.10">
    <property type="entry name" value="Leucine-rich Repeat Variant"/>
    <property type="match status" value="2"/>
</dbReference>
<evidence type="ECO:0000256" key="5">
    <source>
        <dbReference type="ARBA" id="ARBA00023136"/>
    </source>
</evidence>
<dbReference type="InterPro" id="IPR011989">
    <property type="entry name" value="ARM-like"/>
</dbReference>
<dbReference type="InterPro" id="IPR026825">
    <property type="entry name" value="Vac14"/>
</dbReference>
<evidence type="ECO:0000313" key="9">
    <source>
        <dbReference type="EMBL" id="KAK2588936.1"/>
    </source>
</evidence>
<keyword evidence="10" id="KW-1185">Reference proteome</keyword>
<dbReference type="EMBL" id="JAIFRP010000002">
    <property type="protein sequence ID" value="KAK2588936.1"/>
    <property type="molecule type" value="Genomic_DNA"/>
</dbReference>
<comment type="function">
    <text evidence="6">Scaffold protein component of the PI(3,5)P2 regulatory complex which regulates both the synthesis and turnover of phosphatidylinositol 3,5-bisphosphate (PtdIns(3,5)P2). Pentamerizes into a star-shaped structure and nucleates the assembly of the complex. The pentamer binds a single copy each of PIKFYVE and FIG4 and coordinates both PIKfyve kinase activity and FIG4 phosphatase activity, being required to maintain normal levels of phosphatidylinositol 3-phosphate (PtdIns(3)P) and phosphatidylinositol 5-phosphate (PtdIns(5)P). Plays a role in the biogenesis of endosome carrier vesicles (ECV) / multivesicular bodies (MVB) transport intermediates from early endosomes.</text>
</comment>
<evidence type="ECO:0000259" key="8">
    <source>
        <dbReference type="Pfam" id="PF11916"/>
    </source>
</evidence>
<dbReference type="GO" id="GO:0010008">
    <property type="term" value="C:endosome membrane"/>
    <property type="evidence" value="ECO:0007669"/>
    <property type="project" value="TreeGrafter"/>
</dbReference>
<dbReference type="GO" id="GO:0070772">
    <property type="term" value="C:PAS complex"/>
    <property type="evidence" value="ECO:0007669"/>
    <property type="project" value="InterPro"/>
</dbReference>
<keyword evidence="4" id="KW-0677">Repeat</keyword>
<dbReference type="GO" id="GO:0006661">
    <property type="term" value="P:phosphatidylinositol biosynthetic process"/>
    <property type="evidence" value="ECO:0007669"/>
    <property type="project" value="InterPro"/>
</dbReference>
<proteinExistence type="inferred from homology"/>
<dbReference type="Pfam" id="PF11916">
    <property type="entry name" value="Vac14_Fig4_bd"/>
    <property type="match status" value="1"/>
</dbReference>
<organism evidence="9 10">
    <name type="scientific">Odynerus spinipes</name>
    <dbReference type="NCBI Taxonomy" id="1348599"/>
    <lineage>
        <taxon>Eukaryota</taxon>
        <taxon>Metazoa</taxon>
        <taxon>Ecdysozoa</taxon>
        <taxon>Arthropoda</taxon>
        <taxon>Hexapoda</taxon>
        <taxon>Insecta</taxon>
        <taxon>Pterygota</taxon>
        <taxon>Neoptera</taxon>
        <taxon>Endopterygota</taxon>
        <taxon>Hymenoptera</taxon>
        <taxon>Apocrita</taxon>
        <taxon>Aculeata</taxon>
        <taxon>Vespoidea</taxon>
        <taxon>Vespidae</taxon>
        <taxon>Eumeninae</taxon>
        <taxon>Odynerus</taxon>
    </lineage>
</organism>
<gene>
    <name evidence="9" type="ORF">KPH14_001791</name>
</gene>
<name>A0AAD9S1Q3_9HYME</name>
<protein>
    <recommendedName>
        <fullName evidence="3">Protein VAC14 homolog</fullName>
    </recommendedName>
</protein>
<dbReference type="Pfam" id="PF12755">
    <property type="entry name" value="Vac14_Fab1_bd"/>
    <property type="match status" value="1"/>
</dbReference>
<evidence type="ECO:0000256" key="6">
    <source>
        <dbReference type="ARBA" id="ARBA00045654"/>
    </source>
</evidence>
<feature type="domain" description="Vacuolar protein 14 C-terminal Fig4-binding" evidence="8">
    <location>
        <begin position="476"/>
        <end position="653"/>
    </location>
</feature>
<reference evidence="9" key="1">
    <citation type="submission" date="2021-08" db="EMBL/GenBank/DDBJ databases">
        <authorList>
            <person name="Misof B."/>
            <person name="Oliver O."/>
            <person name="Podsiadlowski L."/>
            <person name="Donath A."/>
            <person name="Peters R."/>
            <person name="Mayer C."/>
            <person name="Rust J."/>
            <person name="Gunkel S."/>
            <person name="Lesny P."/>
            <person name="Martin S."/>
            <person name="Oeyen J.P."/>
            <person name="Petersen M."/>
            <person name="Panagiotis P."/>
            <person name="Wilbrandt J."/>
            <person name="Tanja T."/>
        </authorList>
    </citation>
    <scope>NUCLEOTIDE SEQUENCE</scope>
    <source>
        <strain evidence="9">GBR_01_08_01A</strain>
        <tissue evidence="9">Thorax + abdomen</tissue>
    </source>
</reference>
<evidence type="ECO:0000256" key="7">
    <source>
        <dbReference type="ARBA" id="ARBA00047092"/>
    </source>
</evidence>
<comment type="similarity">
    <text evidence="2">Belongs to the VAC14 family.</text>
</comment>
<accession>A0AAD9S1Q3</accession>
<dbReference type="InterPro" id="IPR021841">
    <property type="entry name" value="VAC14_Fig4p-bd"/>
</dbReference>
<sequence>MSERDYAPLSAACVRSLNDKIYEKRKAAAVEIEKMVKEFATHNNTVQIKRLLKVLGQDFATSYNPHTRKGGLIGLAAIAVGLGKDTGQYIEDLIHPIIACFSDSDLRVRYYACESLYNVVKVARGAVLPQFTDIFAALSKLACDSEQNVKSATELLDRLMKDIVTESGLFDLVGFMPQLRERIYTKNTFGRQFVIAWVSVLDAVPNMDFIIFLPEILDGLFRILEDPTPEIKRTTDTVLGEFLRSIKSNPSRVDFPGMINILITHAQSTDELLQLTAITWIKEFVQLSGPVMLPYMSGILVAVLPCLAFDGDTRKSIKETATQVNASLMKLIMMENSDVSNKVLTNDTYPKESKDGSQSCSLAESLDLSSLVEVLTKHLMYMSVQTKVAVLKWIHHLFTNIPHKMFYHIEELFPILMRSLSDNSDEVVQQTLVVMAEIISSKSPEAVTVDYRNEVQNKYFTKFIVNLLRLFSTDRHLLEERGAFIIRELCVLLSAEDIYKTLAKILLEEQNLSFACTMIQTLNIILLTSSELFDLRNKLKNLDSSESCDLFECLYVSWCHNPVATVALCLLSQLYHHALDIIRSFENIEVTVEFLTEIDKLVQLIESPIFTYLRLQLLNREENDDLVYVLYGLLMILPQSEAYATLQRRLSAIPPATEALNLRKNTDKKVLNVQNFNFRVLLHHFHAVQDKHKEHKRKQRLTSLVERNTNQVDA</sequence>
<dbReference type="PANTHER" id="PTHR16023:SF0">
    <property type="entry name" value="PROTEIN VAC14 HOMOLOG"/>
    <property type="match status" value="1"/>
</dbReference>
<dbReference type="SUPFAM" id="SSF48371">
    <property type="entry name" value="ARM repeat"/>
    <property type="match status" value="1"/>
</dbReference>
<evidence type="ECO:0000256" key="2">
    <source>
        <dbReference type="ARBA" id="ARBA00010225"/>
    </source>
</evidence>
<evidence type="ECO:0000256" key="1">
    <source>
        <dbReference type="ARBA" id="ARBA00004308"/>
    </source>
</evidence>
<dbReference type="PANTHER" id="PTHR16023">
    <property type="entry name" value="TAX1 BINDING PROTEIN-RELATED"/>
    <property type="match status" value="1"/>
</dbReference>
<evidence type="ECO:0000256" key="3">
    <source>
        <dbReference type="ARBA" id="ARBA00013840"/>
    </source>
</evidence>
<reference evidence="9" key="2">
    <citation type="journal article" date="2023" name="Commun. Biol.">
        <title>Intrasexual cuticular hydrocarbon dimorphism in a wasp sheds light on hydrocarbon biosynthesis genes in Hymenoptera.</title>
        <authorList>
            <person name="Moris V.C."/>
            <person name="Podsiadlowski L."/>
            <person name="Martin S."/>
            <person name="Oeyen J.P."/>
            <person name="Donath A."/>
            <person name="Petersen M."/>
            <person name="Wilbrandt J."/>
            <person name="Misof B."/>
            <person name="Liedtke D."/>
            <person name="Thamm M."/>
            <person name="Scheiner R."/>
            <person name="Schmitt T."/>
            <person name="Niehuis O."/>
        </authorList>
    </citation>
    <scope>NUCLEOTIDE SEQUENCE</scope>
    <source>
        <strain evidence="9">GBR_01_08_01A</strain>
    </source>
</reference>